<gene>
    <name evidence="1" type="ORF">SISSUDRAFT_381837</name>
</gene>
<dbReference type="Proteomes" id="UP000076798">
    <property type="component" value="Unassembled WGS sequence"/>
</dbReference>
<evidence type="ECO:0000313" key="1">
    <source>
        <dbReference type="EMBL" id="KZT33748.1"/>
    </source>
</evidence>
<dbReference type="AlphaFoldDB" id="A0A165YYQ9"/>
<reference evidence="1 2" key="1">
    <citation type="journal article" date="2016" name="Mol. Biol. Evol.">
        <title>Comparative Genomics of Early-Diverging Mushroom-Forming Fungi Provides Insights into the Origins of Lignocellulose Decay Capabilities.</title>
        <authorList>
            <person name="Nagy L.G."/>
            <person name="Riley R."/>
            <person name="Tritt A."/>
            <person name="Adam C."/>
            <person name="Daum C."/>
            <person name="Floudas D."/>
            <person name="Sun H."/>
            <person name="Yadav J.S."/>
            <person name="Pangilinan J."/>
            <person name="Larsson K.H."/>
            <person name="Matsuura K."/>
            <person name="Barry K."/>
            <person name="Labutti K."/>
            <person name="Kuo R."/>
            <person name="Ohm R.A."/>
            <person name="Bhattacharya S.S."/>
            <person name="Shirouzu T."/>
            <person name="Yoshinaga Y."/>
            <person name="Martin F.M."/>
            <person name="Grigoriev I.V."/>
            <person name="Hibbett D.S."/>
        </authorList>
    </citation>
    <scope>NUCLEOTIDE SEQUENCE [LARGE SCALE GENOMIC DNA]</scope>
    <source>
        <strain evidence="1 2">HHB10207 ss-3</strain>
    </source>
</reference>
<keyword evidence="2" id="KW-1185">Reference proteome</keyword>
<dbReference type="CDD" id="cd09917">
    <property type="entry name" value="F-box_SF"/>
    <property type="match status" value="1"/>
</dbReference>
<organism evidence="1 2">
    <name type="scientific">Sistotremastrum suecicum HHB10207 ss-3</name>
    <dbReference type="NCBI Taxonomy" id="1314776"/>
    <lineage>
        <taxon>Eukaryota</taxon>
        <taxon>Fungi</taxon>
        <taxon>Dikarya</taxon>
        <taxon>Basidiomycota</taxon>
        <taxon>Agaricomycotina</taxon>
        <taxon>Agaricomycetes</taxon>
        <taxon>Sistotremastrales</taxon>
        <taxon>Sistotremastraceae</taxon>
        <taxon>Sistotremastrum</taxon>
    </lineage>
</organism>
<dbReference type="OrthoDB" id="3183574at2759"/>
<evidence type="ECO:0000313" key="2">
    <source>
        <dbReference type="Proteomes" id="UP000076798"/>
    </source>
</evidence>
<sequence length="137" mass="16010">MRRATIRLKEFDGNGEWRKLARRIDFRKALDALRIPEIQSQILAFLNLRDICSFGQIHRQLRGTSAEHLDRSYNSLLAKFFDDVENFRDVMRRLQAIISESTALSFISRDSWEANDIDFYCPFGTADVACDYLRAVE</sequence>
<name>A0A165YYQ9_9AGAM</name>
<evidence type="ECO:0008006" key="3">
    <source>
        <dbReference type="Google" id="ProtNLM"/>
    </source>
</evidence>
<proteinExistence type="predicted"/>
<protein>
    <recommendedName>
        <fullName evidence="3">F-box domain-containing protein</fullName>
    </recommendedName>
</protein>
<dbReference type="EMBL" id="KV428221">
    <property type="protein sequence ID" value="KZT33748.1"/>
    <property type="molecule type" value="Genomic_DNA"/>
</dbReference>
<accession>A0A165YYQ9</accession>